<dbReference type="InterPro" id="IPR050177">
    <property type="entry name" value="Lipid_A_modif_metabolic_enz"/>
</dbReference>
<evidence type="ECO:0000256" key="3">
    <source>
        <dbReference type="RuleBase" id="RU004475"/>
    </source>
</evidence>
<evidence type="ECO:0000256" key="1">
    <source>
        <dbReference type="ARBA" id="ARBA00009219"/>
    </source>
</evidence>
<keyword evidence="2 3" id="KW-0560">Oxidoreductase</keyword>
<proteinExistence type="inferred from homology"/>
<sequence>MPTTKAGFKEAQGSRNLVTGSSGLVGGRLVEMLFERGAEFVRCFDLKPADDGLKQRVADAIKKGGRKGEVEWVVGNLTKKQEVLDACSGLTHIFHIAALVGPYFPKALYYDVNYQGTLNVLDGAREHKVGKFVMSSSPSTRFTGVDIEGKREDELPIPDTFLQTYAETKAMGEKAVSAACCDSLLTVSVAPHQVYGPHDLLFLPNLLSTAGNGLLRVFGGGENICSFCYVDNYCHGLMCGADALKKGSPALGKFYIVTDEKPQKFWHVLNSAIVAMGFVDLFSKFKLPALFMLFLGHICDLVSFVTGKKIKLNVFAVKMLTIHRYFDISNAKRDLKYKPLFTFEEGWAVTCDWFKSNWLPKFQATKKGGKKED</sequence>
<comment type="caution">
    <text evidence="5">The sequence shown here is derived from an EMBL/GenBank/DDBJ whole genome shotgun (WGS) entry which is preliminary data.</text>
</comment>
<evidence type="ECO:0000313" key="5">
    <source>
        <dbReference type="EMBL" id="GMH64430.1"/>
    </source>
</evidence>
<name>A0A9W7E418_9STRA</name>
<dbReference type="OrthoDB" id="10058185at2759"/>
<dbReference type="SUPFAM" id="SSF51735">
    <property type="entry name" value="NAD(P)-binding Rossmann-fold domains"/>
    <property type="match status" value="1"/>
</dbReference>
<dbReference type="PANTHER" id="PTHR43245:SF51">
    <property type="entry name" value="SHORT CHAIN DEHYDROGENASE_REDUCTASE FAMILY 42E, MEMBER 2"/>
    <property type="match status" value="1"/>
</dbReference>
<dbReference type="InterPro" id="IPR036291">
    <property type="entry name" value="NAD(P)-bd_dom_sf"/>
</dbReference>
<dbReference type="GO" id="GO:0016616">
    <property type="term" value="F:oxidoreductase activity, acting on the CH-OH group of donors, NAD or NADP as acceptor"/>
    <property type="evidence" value="ECO:0007669"/>
    <property type="project" value="InterPro"/>
</dbReference>
<organism evidence="5 6">
    <name type="scientific">Triparma retinervis</name>
    <dbReference type="NCBI Taxonomy" id="2557542"/>
    <lineage>
        <taxon>Eukaryota</taxon>
        <taxon>Sar</taxon>
        <taxon>Stramenopiles</taxon>
        <taxon>Ochrophyta</taxon>
        <taxon>Bolidophyceae</taxon>
        <taxon>Parmales</taxon>
        <taxon>Triparmaceae</taxon>
        <taxon>Triparma</taxon>
    </lineage>
</organism>
<evidence type="ECO:0000313" key="6">
    <source>
        <dbReference type="Proteomes" id="UP001165082"/>
    </source>
</evidence>
<dbReference type="AlphaFoldDB" id="A0A9W7E418"/>
<reference evidence="5" key="1">
    <citation type="submission" date="2022-07" db="EMBL/GenBank/DDBJ databases">
        <title>Genome analysis of Parmales, a sister group of diatoms, reveals the evolutionary specialization of diatoms from phago-mixotrophs to photoautotrophs.</title>
        <authorList>
            <person name="Ban H."/>
            <person name="Sato S."/>
            <person name="Yoshikawa S."/>
            <person name="Kazumasa Y."/>
            <person name="Nakamura Y."/>
            <person name="Ichinomiya M."/>
            <person name="Saitoh K."/>
            <person name="Sato N."/>
            <person name="Blanc-Mathieu R."/>
            <person name="Endo H."/>
            <person name="Kuwata A."/>
            <person name="Ogata H."/>
        </authorList>
    </citation>
    <scope>NUCLEOTIDE SEQUENCE</scope>
</reference>
<dbReference type="InterPro" id="IPR002225">
    <property type="entry name" value="3Beta_OHSteriod_DH/Estase"/>
</dbReference>
<dbReference type="Pfam" id="PF01073">
    <property type="entry name" value="3Beta_HSD"/>
    <property type="match status" value="1"/>
</dbReference>
<dbReference type="Gene3D" id="3.40.50.720">
    <property type="entry name" value="NAD(P)-binding Rossmann-like Domain"/>
    <property type="match status" value="1"/>
</dbReference>
<protein>
    <recommendedName>
        <fullName evidence="4">3-beta hydroxysteroid dehydrogenase/isomerase domain-containing protein</fullName>
    </recommendedName>
</protein>
<gene>
    <name evidence="5" type="ORF">TrRE_jg6951</name>
</gene>
<dbReference type="EMBL" id="BRXZ01001176">
    <property type="protein sequence ID" value="GMH64430.1"/>
    <property type="molecule type" value="Genomic_DNA"/>
</dbReference>
<comment type="similarity">
    <text evidence="1 3">Belongs to the 3-beta-HSD family.</text>
</comment>
<keyword evidence="6" id="KW-1185">Reference proteome</keyword>
<dbReference type="PANTHER" id="PTHR43245">
    <property type="entry name" value="BIFUNCTIONAL POLYMYXIN RESISTANCE PROTEIN ARNA"/>
    <property type="match status" value="1"/>
</dbReference>
<evidence type="ECO:0000256" key="2">
    <source>
        <dbReference type="ARBA" id="ARBA00023002"/>
    </source>
</evidence>
<accession>A0A9W7E418</accession>
<dbReference type="GO" id="GO:0006694">
    <property type="term" value="P:steroid biosynthetic process"/>
    <property type="evidence" value="ECO:0007669"/>
    <property type="project" value="InterPro"/>
</dbReference>
<feature type="domain" description="3-beta hydroxysteroid dehydrogenase/isomerase" evidence="4">
    <location>
        <begin position="17"/>
        <end position="275"/>
    </location>
</feature>
<dbReference type="Proteomes" id="UP001165082">
    <property type="component" value="Unassembled WGS sequence"/>
</dbReference>
<evidence type="ECO:0000259" key="4">
    <source>
        <dbReference type="Pfam" id="PF01073"/>
    </source>
</evidence>